<feature type="domain" description="DUF7745" evidence="2">
    <location>
        <begin position="10"/>
        <end position="143"/>
    </location>
</feature>
<reference evidence="3 4" key="1">
    <citation type="journal article" date="2019" name="Genome Biol. Evol.">
        <title>Insights into the evolution of the New World diploid cottons (Gossypium, subgenus Houzingenia) based on genome sequencing.</title>
        <authorList>
            <person name="Grover C.E."/>
            <person name="Arick M.A. 2nd"/>
            <person name="Thrash A."/>
            <person name="Conover J.L."/>
            <person name="Sanders W.S."/>
            <person name="Peterson D.G."/>
            <person name="Frelichowski J.E."/>
            <person name="Scheffler J.A."/>
            <person name="Scheffler B.E."/>
            <person name="Wendel J.F."/>
        </authorList>
    </citation>
    <scope>NUCLEOTIDE SEQUENCE [LARGE SCALE GENOMIC DNA]</scope>
    <source>
        <strain evidence="3">57</strain>
        <tissue evidence="3">Leaf</tissue>
    </source>
</reference>
<evidence type="ECO:0000313" key="4">
    <source>
        <dbReference type="Proteomes" id="UP000593573"/>
    </source>
</evidence>
<dbReference type="OrthoDB" id="1396996at2759"/>
<evidence type="ECO:0000259" key="2">
    <source>
        <dbReference type="Pfam" id="PF24924"/>
    </source>
</evidence>
<keyword evidence="1" id="KW-0175">Coiled coil</keyword>
<dbReference type="Pfam" id="PF24924">
    <property type="entry name" value="DUF7745"/>
    <property type="match status" value="1"/>
</dbReference>
<dbReference type="PANTHER" id="PTHR48200:SF1">
    <property type="entry name" value="AMINOTRANSFERASE-LIKE PLANT MOBILE DOMAIN-CONTAINING PROTEIN"/>
    <property type="match status" value="1"/>
</dbReference>
<proteinExistence type="predicted"/>
<comment type="caution">
    <text evidence="3">The sequence shown here is derived from an EMBL/GenBank/DDBJ whole genome shotgun (WGS) entry which is preliminary data.</text>
</comment>
<evidence type="ECO:0000313" key="3">
    <source>
        <dbReference type="EMBL" id="MBA0648994.1"/>
    </source>
</evidence>
<sequence>MSITGMNTKKRVDVFALSIYGLVIFPKALGHTDDAISDLFYRLDKRVTLVPTILAETFRFLSAYWRAGEGRFIATPRRDNILEEKWMAILQCLQDENIEWRALWIVPDEILYRYGDFDLVPLLGIWGAIGYAPLLVLRQYRFWKKEFKAGETDRKVGRGKDAARIRRRRSEVRSRENEKGKNKAEKDLDNLKIDYKKLRLSMKTTGLGKTSEQWRLKFEKMLESRNEKVKLKARVTKLERSLHQYRSHKSSIELKASLNNIEELNGKIEELEATLQNCELRVELLEMNNEHYKE</sequence>
<dbReference type="Proteomes" id="UP000593573">
    <property type="component" value="Unassembled WGS sequence"/>
</dbReference>
<keyword evidence="4" id="KW-1185">Reference proteome</keyword>
<protein>
    <recommendedName>
        <fullName evidence="2">DUF7745 domain-containing protein</fullName>
    </recommendedName>
</protein>
<evidence type="ECO:0000256" key="1">
    <source>
        <dbReference type="SAM" id="Coils"/>
    </source>
</evidence>
<dbReference type="InterPro" id="IPR056647">
    <property type="entry name" value="DUF7745"/>
</dbReference>
<accession>A0A7J8UFG6</accession>
<gene>
    <name evidence="3" type="ORF">Goklo_016611</name>
</gene>
<feature type="coiled-coil region" evidence="1">
    <location>
        <begin position="181"/>
        <end position="288"/>
    </location>
</feature>
<organism evidence="3 4">
    <name type="scientific">Gossypium klotzschianum</name>
    <dbReference type="NCBI Taxonomy" id="34286"/>
    <lineage>
        <taxon>Eukaryota</taxon>
        <taxon>Viridiplantae</taxon>
        <taxon>Streptophyta</taxon>
        <taxon>Embryophyta</taxon>
        <taxon>Tracheophyta</taxon>
        <taxon>Spermatophyta</taxon>
        <taxon>Magnoliopsida</taxon>
        <taxon>eudicotyledons</taxon>
        <taxon>Gunneridae</taxon>
        <taxon>Pentapetalae</taxon>
        <taxon>rosids</taxon>
        <taxon>malvids</taxon>
        <taxon>Malvales</taxon>
        <taxon>Malvaceae</taxon>
        <taxon>Malvoideae</taxon>
        <taxon>Gossypium</taxon>
    </lineage>
</organism>
<name>A0A7J8UFG6_9ROSI</name>
<dbReference type="AlphaFoldDB" id="A0A7J8UFG6"/>
<dbReference type="EMBL" id="JABFAB010000005">
    <property type="protein sequence ID" value="MBA0648994.1"/>
    <property type="molecule type" value="Genomic_DNA"/>
</dbReference>
<dbReference type="PANTHER" id="PTHR48200">
    <property type="entry name" value="PROTEIN, PUTATIVE-RELATED"/>
    <property type="match status" value="1"/>
</dbReference>